<dbReference type="CDD" id="cd02440">
    <property type="entry name" value="AdoMet_MTases"/>
    <property type="match status" value="1"/>
</dbReference>
<keyword evidence="3" id="KW-1185">Reference proteome</keyword>
<dbReference type="Proteomes" id="UP000235786">
    <property type="component" value="Unassembled WGS sequence"/>
</dbReference>
<evidence type="ECO:0000313" key="3">
    <source>
        <dbReference type="Proteomes" id="UP000235786"/>
    </source>
</evidence>
<dbReference type="OrthoDB" id="2013972at2759"/>
<dbReference type="Pfam" id="PF13489">
    <property type="entry name" value="Methyltransf_23"/>
    <property type="match status" value="1"/>
</dbReference>
<dbReference type="AlphaFoldDB" id="A0A2J6RBQ1"/>
<protein>
    <submittedName>
        <fullName evidence="2">S-adenosyl-L-methionine-dependent methyltransferase</fullName>
    </submittedName>
</protein>
<feature type="region of interest" description="Disordered" evidence="1">
    <location>
        <begin position="1"/>
        <end position="33"/>
    </location>
</feature>
<dbReference type="GO" id="GO:0008168">
    <property type="term" value="F:methyltransferase activity"/>
    <property type="evidence" value="ECO:0007669"/>
    <property type="project" value="UniProtKB-KW"/>
</dbReference>
<dbReference type="PANTHER" id="PTHR43591:SF10">
    <property type="entry name" value="ABC TRANSMEMBRANE TYPE-1 DOMAIN-CONTAINING PROTEIN-RELATED"/>
    <property type="match status" value="1"/>
</dbReference>
<dbReference type="EMBL" id="KZ613951">
    <property type="protein sequence ID" value="PMD35927.1"/>
    <property type="molecule type" value="Genomic_DNA"/>
</dbReference>
<evidence type="ECO:0000313" key="2">
    <source>
        <dbReference type="EMBL" id="PMD35927.1"/>
    </source>
</evidence>
<keyword evidence="2" id="KW-0808">Transferase</keyword>
<dbReference type="SUPFAM" id="SSF53335">
    <property type="entry name" value="S-adenosyl-L-methionine-dependent methyltransferases"/>
    <property type="match status" value="1"/>
</dbReference>
<feature type="region of interest" description="Disordered" evidence="1">
    <location>
        <begin position="331"/>
        <end position="371"/>
    </location>
</feature>
<dbReference type="Gene3D" id="3.40.50.150">
    <property type="entry name" value="Vaccinia Virus protein VP39"/>
    <property type="match status" value="1"/>
</dbReference>
<proteinExistence type="predicted"/>
<dbReference type="InterPro" id="IPR029063">
    <property type="entry name" value="SAM-dependent_MTases_sf"/>
</dbReference>
<gene>
    <name evidence="2" type="ORF">L207DRAFT_556482</name>
</gene>
<reference evidence="2 3" key="1">
    <citation type="submission" date="2016-04" db="EMBL/GenBank/DDBJ databases">
        <title>A degradative enzymes factory behind the ericoid mycorrhizal symbiosis.</title>
        <authorList>
            <consortium name="DOE Joint Genome Institute"/>
            <person name="Martino E."/>
            <person name="Morin E."/>
            <person name="Grelet G."/>
            <person name="Kuo A."/>
            <person name="Kohler A."/>
            <person name="Daghino S."/>
            <person name="Barry K."/>
            <person name="Choi C."/>
            <person name="Cichocki N."/>
            <person name="Clum A."/>
            <person name="Copeland A."/>
            <person name="Hainaut M."/>
            <person name="Haridas S."/>
            <person name="Labutti K."/>
            <person name="Lindquist E."/>
            <person name="Lipzen A."/>
            <person name="Khouja H.-R."/>
            <person name="Murat C."/>
            <person name="Ohm R."/>
            <person name="Olson A."/>
            <person name="Spatafora J."/>
            <person name="Veneault-Fourrey C."/>
            <person name="Henrissat B."/>
            <person name="Grigoriev I."/>
            <person name="Martin F."/>
            <person name="Perotto S."/>
        </authorList>
    </citation>
    <scope>NUCLEOTIDE SEQUENCE [LARGE SCALE GENOMIC DNA]</scope>
    <source>
        <strain evidence="2 3">F</strain>
    </source>
</reference>
<dbReference type="STRING" id="1149755.A0A2J6RBQ1"/>
<name>A0A2J6RBQ1_HYAVF</name>
<dbReference type="GO" id="GO:0032259">
    <property type="term" value="P:methylation"/>
    <property type="evidence" value="ECO:0007669"/>
    <property type="project" value="UniProtKB-KW"/>
</dbReference>
<keyword evidence="2" id="KW-0489">Methyltransferase</keyword>
<accession>A0A2J6RBQ1</accession>
<dbReference type="PANTHER" id="PTHR43591">
    <property type="entry name" value="METHYLTRANSFERASE"/>
    <property type="match status" value="1"/>
</dbReference>
<organism evidence="2 3">
    <name type="scientific">Hyaloscypha variabilis (strain UAMH 11265 / GT02V1 / F)</name>
    <name type="common">Meliniomyces variabilis</name>
    <dbReference type="NCBI Taxonomy" id="1149755"/>
    <lineage>
        <taxon>Eukaryota</taxon>
        <taxon>Fungi</taxon>
        <taxon>Dikarya</taxon>
        <taxon>Ascomycota</taxon>
        <taxon>Pezizomycotina</taxon>
        <taxon>Leotiomycetes</taxon>
        <taxon>Helotiales</taxon>
        <taxon>Hyaloscyphaceae</taxon>
        <taxon>Hyaloscypha</taxon>
        <taxon>Hyaloscypha variabilis</taxon>
    </lineage>
</organism>
<evidence type="ECO:0000256" key="1">
    <source>
        <dbReference type="SAM" id="MobiDB-lite"/>
    </source>
</evidence>
<sequence length="371" mass="41844">MCAEDQTHAAEIPIDVNNDNDRDSSFEEELTTESTTSLNDSILNYRTLHGRRYHNFKSSEYWGPNDESQNEQLDIGHHMLTLLLGGELFLAPIGHHPQNVIDVGTGTGIWAMDFADKFPSAQVVGTDLSGIQPNWVPPNCKFELDDAQLEWTFPPEHFDFVHLRCLMGSIKDWPYIYSEIYRCMKPGGWIEHVDMDIEFKSDDGSVGEGHIMQRWSKTFIDCGEQMGRTFLIGKQAKGLLEAAGFVNVVEKKYKVPVGSWPSNKELKNIGQYNLLYCVQGLEGWALWILTTILKWSYEEIQVFIAQMRSALLRRANHSYYEVYVVYGQKPEGKAKEVAPNSEGEEEPSEVVSSADAPLSAGAAPSTNERVP</sequence>